<dbReference type="PANTHER" id="PTHR43236">
    <property type="entry name" value="ANTITOXIN HIGA1"/>
    <property type="match status" value="1"/>
</dbReference>
<dbReference type="InterPro" id="IPR010359">
    <property type="entry name" value="IrrE_HExxH"/>
</dbReference>
<name>A0A6I2ME50_9BACI</name>
<sequence length="216" mass="25314">MIKSYISPEEMESLTQQILIDYGIDLDNVESCFPIPIEEIIEFHYELIIDWEDIDHYSPNETVMAAIIPSEKKIIMNESQKEIFEEKIGTMHFTFAHELGHWVLHAIDESQLCLDLFSNKKIFYCRSKSIKPPVEYQADLFAACILMPKPVMIETINSMKENGKIEWRDLYALREKLCVSISALKYRLEQLNLLYIKDKIIYSSKEEASGQIEFQF</sequence>
<evidence type="ECO:0000313" key="3">
    <source>
        <dbReference type="Proteomes" id="UP000441585"/>
    </source>
</evidence>
<dbReference type="InterPro" id="IPR052345">
    <property type="entry name" value="Rad_response_metalloprotease"/>
</dbReference>
<dbReference type="Pfam" id="PF06114">
    <property type="entry name" value="Peptidase_M78"/>
    <property type="match status" value="1"/>
</dbReference>
<dbReference type="EMBL" id="WKKF01000014">
    <property type="protein sequence ID" value="MRX56590.1"/>
    <property type="molecule type" value="Genomic_DNA"/>
</dbReference>
<protein>
    <submittedName>
        <fullName evidence="2">ImmA/IrrE family metallo-endopeptidase</fullName>
    </submittedName>
</protein>
<reference evidence="2 3" key="1">
    <citation type="submission" date="2019-11" db="EMBL/GenBank/DDBJ databases">
        <title>Bacillus idriensis genome.</title>
        <authorList>
            <person name="Konopka E.N."/>
            <person name="Newman J.D."/>
        </authorList>
    </citation>
    <scope>NUCLEOTIDE SEQUENCE [LARGE SCALE GENOMIC DNA]</scope>
    <source>
        <strain evidence="2 3">DSM 19097</strain>
    </source>
</reference>
<dbReference type="Gene3D" id="1.10.10.2910">
    <property type="match status" value="1"/>
</dbReference>
<dbReference type="PANTHER" id="PTHR43236:SF1">
    <property type="entry name" value="BLL7220 PROTEIN"/>
    <property type="match status" value="1"/>
</dbReference>
<organism evidence="2 3">
    <name type="scientific">Metabacillus idriensis</name>
    <dbReference type="NCBI Taxonomy" id="324768"/>
    <lineage>
        <taxon>Bacteria</taxon>
        <taxon>Bacillati</taxon>
        <taxon>Bacillota</taxon>
        <taxon>Bacilli</taxon>
        <taxon>Bacillales</taxon>
        <taxon>Bacillaceae</taxon>
        <taxon>Metabacillus</taxon>
    </lineage>
</organism>
<dbReference type="RefSeq" id="WP_154319569.1">
    <property type="nucleotide sequence ID" value="NZ_CAJGAA010000012.1"/>
</dbReference>
<feature type="domain" description="IrrE N-terminal-like" evidence="1">
    <location>
        <begin position="92"/>
        <end position="189"/>
    </location>
</feature>
<dbReference type="Proteomes" id="UP000441585">
    <property type="component" value="Unassembled WGS sequence"/>
</dbReference>
<gene>
    <name evidence="2" type="ORF">GJU41_21825</name>
</gene>
<accession>A0A6I2ME50</accession>
<evidence type="ECO:0000259" key="1">
    <source>
        <dbReference type="Pfam" id="PF06114"/>
    </source>
</evidence>
<keyword evidence="3" id="KW-1185">Reference proteome</keyword>
<evidence type="ECO:0000313" key="2">
    <source>
        <dbReference type="EMBL" id="MRX56590.1"/>
    </source>
</evidence>
<proteinExistence type="predicted"/>
<dbReference type="AlphaFoldDB" id="A0A6I2ME50"/>
<comment type="caution">
    <text evidence="2">The sequence shown here is derived from an EMBL/GenBank/DDBJ whole genome shotgun (WGS) entry which is preliminary data.</text>
</comment>